<dbReference type="Proteomes" id="UP001366060">
    <property type="component" value="Unassembled WGS sequence"/>
</dbReference>
<comment type="caution">
    <text evidence="1">The sequence shown here is derived from an EMBL/GenBank/DDBJ whole genome shotgun (WGS) entry which is preliminary data.</text>
</comment>
<dbReference type="InterPro" id="IPR027417">
    <property type="entry name" value="P-loop_NTPase"/>
</dbReference>
<gene>
    <name evidence="1" type="ORF">V6255_18635</name>
</gene>
<accession>A0ABU9HH98</accession>
<feature type="non-terminal residue" evidence="1">
    <location>
        <position position="1"/>
    </location>
</feature>
<name>A0ABU9HH98_9GAMM</name>
<sequence>LDNNYPSSAEMNDAVNGFFNHKTSPFIYDQDIPFFPVKAPPIKRKNLVVNNPDDDQQTALQFLNINGGLSSDA</sequence>
<dbReference type="RefSeq" id="WP_341629446.1">
    <property type="nucleotide sequence ID" value="NZ_JBAKBA010000307.1"/>
</dbReference>
<protein>
    <submittedName>
        <fullName evidence="1">Uncharacterized protein</fullName>
    </submittedName>
</protein>
<reference evidence="1 2" key="1">
    <citation type="submission" date="2024-02" db="EMBL/GenBank/DDBJ databases">
        <title>Bacteria isolated from the canopy kelp, Nereocystis luetkeana.</title>
        <authorList>
            <person name="Pfister C.A."/>
            <person name="Younker I.T."/>
            <person name="Light S.H."/>
        </authorList>
    </citation>
    <scope>NUCLEOTIDE SEQUENCE [LARGE SCALE GENOMIC DNA]</scope>
    <source>
        <strain evidence="1 2">TI.2.07</strain>
    </source>
</reference>
<proteinExistence type="predicted"/>
<organism evidence="1 2">
    <name type="scientific">Psychromonas arctica</name>
    <dbReference type="NCBI Taxonomy" id="168275"/>
    <lineage>
        <taxon>Bacteria</taxon>
        <taxon>Pseudomonadati</taxon>
        <taxon>Pseudomonadota</taxon>
        <taxon>Gammaproteobacteria</taxon>
        <taxon>Alteromonadales</taxon>
        <taxon>Psychromonadaceae</taxon>
        <taxon>Psychromonas</taxon>
    </lineage>
</organism>
<feature type="non-terminal residue" evidence="1">
    <location>
        <position position="73"/>
    </location>
</feature>
<dbReference type="EMBL" id="JBAKBA010000307">
    <property type="protein sequence ID" value="MEL0661121.1"/>
    <property type="molecule type" value="Genomic_DNA"/>
</dbReference>
<evidence type="ECO:0000313" key="2">
    <source>
        <dbReference type="Proteomes" id="UP001366060"/>
    </source>
</evidence>
<keyword evidence="2" id="KW-1185">Reference proteome</keyword>
<dbReference type="Gene3D" id="3.40.50.300">
    <property type="entry name" value="P-loop containing nucleotide triphosphate hydrolases"/>
    <property type="match status" value="1"/>
</dbReference>
<evidence type="ECO:0000313" key="1">
    <source>
        <dbReference type="EMBL" id="MEL0661121.1"/>
    </source>
</evidence>